<sequence>MDTIPADCLKRSELYYGGKWSVPRSGGNLAVVNPHDEQVIGHIPAGDASDVDLAVAAARSSFENGAWSKISGEERSKVLLAIAEKIKDKAVKERLSILETLDSGKPFGESEWDMDDVAGCFEYYAGLAASSAAKTEVEVPDDTFKGCVKKEPLGVVALITPWNYPMLMATWKVAPALAAGCSVVLKPSEHASFTCLELAQIAHDAGLPPGVLNVITGTGVDAGAPLAEHPGIDKVAFTGSLATGRAVMTAAAKDVKACSLELGGKSPLIVFEDAEIPKAVEWAMFGAFWTNGQICSATSRLLIQESIAPKFLAMLKEMAEKVNVCNPLQADCRLGPIVTAAQYHKVLAMVNIAKEQGAKLLTGGGRPAGLASGYYIQPTVFTDVTTSMSIWKEEVFGPVLAVKTFATEEEAIALANDTQYGLAAAVISADEARLQSCTDALRCGIVWVNCSQPCFCQLPWGGLKRSGFGRDLGEGAIANYQNIKQVCTYTSSDQFGWYPSFAAKL</sequence>
<dbReference type="AlphaFoldDB" id="A0AAE0KYV7"/>
<evidence type="ECO:0000256" key="1">
    <source>
        <dbReference type="ARBA" id="ARBA00009986"/>
    </source>
</evidence>
<dbReference type="EMBL" id="LGRX02013860">
    <property type="protein sequence ID" value="KAK3265520.1"/>
    <property type="molecule type" value="Genomic_DNA"/>
</dbReference>
<evidence type="ECO:0000256" key="3">
    <source>
        <dbReference type="ARBA" id="ARBA00023027"/>
    </source>
</evidence>
<dbReference type="InterPro" id="IPR016162">
    <property type="entry name" value="Ald_DH_N"/>
</dbReference>
<evidence type="ECO:0000256" key="6">
    <source>
        <dbReference type="RuleBase" id="RU003345"/>
    </source>
</evidence>
<organism evidence="8 9">
    <name type="scientific">Cymbomonas tetramitiformis</name>
    <dbReference type="NCBI Taxonomy" id="36881"/>
    <lineage>
        <taxon>Eukaryota</taxon>
        <taxon>Viridiplantae</taxon>
        <taxon>Chlorophyta</taxon>
        <taxon>Pyramimonadophyceae</taxon>
        <taxon>Pyramimonadales</taxon>
        <taxon>Pyramimonadaceae</taxon>
        <taxon>Cymbomonas</taxon>
    </lineage>
</organism>
<name>A0AAE0KYV7_9CHLO</name>
<feature type="domain" description="Aldehyde dehydrogenase" evidence="7">
    <location>
        <begin position="26"/>
        <end position="486"/>
    </location>
</feature>
<evidence type="ECO:0000256" key="2">
    <source>
        <dbReference type="ARBA" id="ARBA00023002"/>
    </source>
</evidence>
<dbReference type="PANTHER" id="PTHR43860">
    <property type="entry name" value="BETAINE ALDEHYDE DEHYDROGENASE"/>
    <property type="match status" value="1"/>
</dbReference>
<evidence type="ECO:0000313" key="8">
    <source>
        <dbReference type="EMBL" id="KAK3265520.1"/>
    </source>
</evidence>
<evidence type="ECO:0000259" key="7">
    <source>
        <dbReference type="Pfam" id="PF00171"/>
    </source>
</evidence>
<dbReference type="Proteomes" id="UP001190700">
    <property type="component" value="Unassembled WGS sequence"/>
</dbReference>
<dbReference type="Pfam" id="PF00171">
    <property type="entry name" value="Aldedh"/>
    <property type="match status" value="1"/>
</dbReference>
<dbReference type="SUPFAM" id="SSF53720">
    <property type="entry name" value="ALDH-like"/>
    <property type="match status" value="1"/>
</dbReference>
<feature type="active site" evidence="5">
    <location>
        <position position="261"/>
    </location>
</feature>
<dbReference type="InterPro" id="IPR029510">
    <property type="entry name" value="Ald_DH_CS_GLU"/>
</dbReference>
<dbReference type="PROSITE" id="PS00070">
    <property type="entry name" value="ALDEHYDE_DEHYDR_CYS"/>
    <property type="match status" value="1"/>
</dbReference>
<gene>
    <name evidence="8" type="ORF">CYMTET_25802</name>
</gene>
<dbReference type="GO" id="GO:0004029">
    <property type="term" value="F:aldehyde dehydrogenase (NAD+) activity"/>
    <property type="evidence" value="ECO:0007669"/>
    <property type="project" value="UniProtKB-ARBA"/>
</dbReference>
<dbReference type="Gene3D" id="3.40.309.10">
    <property type="entry name" value="Aldehyde Dehydrogenase, Chain A, domain 2"/>
    <property type="match status" value="1"/>
</dbReference>
<dbReference type="CDD" id="cd07110">
    <property type="entry name" value="ALDH_F10_BADH"/>
    <property type="match status" value="1"/>
</dbReference>
<dbReference type="InterPro" id="IPR016163">
    <property type="entry name" value="Ald_DH_C"/>
</dbReference>
<evidence type="ECO:0000256" key="5">
    <source>
        <dbReference type="PROSITE-ProRule" id="PRU10007"/>
    </source>
</evidence>
<reference evidence="8 9" key="1">
    <citation type="journal article" date="2015" name="Genome Biol. Evol.">
        <title>Comparative Genomics of a Bacterivorous Green Alga Reveals Evolutionary Causalities and Consequences of Phago-Mixotrophic Mode of Nutrition.</title>
        <authorList>
            <person name="Burns J.A."/>
            <person name="Paasch A."/>
            <person name="Narechania A."/>
            <person name="Kim E."/>
        </authorList>
    </citation>
    <scope>NUCLEOTIDE SEQUENCE [LARGE SCALE GENOMIC DNA]</scope>
    <source>
        <strain evidence="8 9">PLY_AMNH</strain>
    </source>
</reference>
<dbReference type="InterPro" id="IPR015590">
    <property type="entry name" value="Aldehyde_DH_dom"/>
</dbReference>
<protein>
    <submittedName>
        <fullName evidence="8">Betaine aldehyde dehydrogenase 2</fullName>
    </submittedName>
</protein>
<proteinExistence type="inferred from homology"/>
<dbReference type="Gene3D" id="3.40.605.10">
    <property type="entry name" value="Aldehyde Dehydrogenase, Chain A, domain 1"/>
    <property type="match status" value="1"/>
</dbReference>
<comment type="pathway">
    <text evidence="4">Amine and polyamine biosynthesis; betaine biosynthesis via choline pathway; betaine from betaine aldehyde: step 1/1.</text>
</comment>
<dbReference type="FunFam" id="3.40.605.10:FF:000007">
    <property type="entry name" value="NAD/NADP-dependent betaine aldehyde dehydrogenase"/>
    <property type="match status" value="1"/>
</dbReference>
<dbReference type="InterPro" id="IPR016160">
    <property type="entry name" value="Ald_DH_CS_CYS"/>
</dbReference>
<dbReference type="PANTHER" id="PTHR43860:SF2">
    <property type="entry name" value="BETAINE ALDEHYDE DEHYDROGENASE-RELATED"/>
    <property type="match status" value="1"/>
</dbReference>
<keyword evidence="3" id="KW-0520">NAD</keyword>
<dbReference type="PROSITE" id="PS00687">
    <property type="entry name" value="ALDEHYDE_DEHYDR_GLU"/>
    <property type="match status" value="1"/>
</dbReference>
<dbReference type="InterPro" id="IPR016161">
    <property type="entry name" value="Ald_DH/histidinol_DH"/>
</dbReference>
<keyword evidence="2 6" id="KW-0560">Oxidoreductase</keyword>
<comment type="similarity">
    <text evidence="1 6">Belongs to the aldehyde dehydrogenase family.</text>
</comment>
<comment type="caution">
    <text evidence="8">The sequence shown here is derived from an EMBL/GenBank/DDBJ whole genome shotgun (WGS) entry which is preliminary data.</text>
</comment>
<evidence type="ECO:0000256" key="4">
    <source>
        <dbReference type="ARBA" id="ARBA00037921"/>
    </source>
</evidence>
<accession>A0AAE0KYV7</accession>
<evidence type="ECO:0000313" key="9">
    <source>
        <dbReference type="Proteomes" id="UP001190700"/>
    </source>
</evidence>
<dbReference type="FunFam" id="3.40.309.10:FF:000012">
    <property type="entry name" value="Betaine aldehyde dehydrogenase"/>
    <property type="match status" value="1"/>
</dbReference>
<keyword evidence="9" id="KW-1185">Reference proteome</keyword>